<dbReference type="Proteomes" id="UP000078252">
    <property type="component" value="Unassembled WGS sequence"/>
</dbReference>
<comment type="caution">
    <text evidence="9">The sequence shown here is derived from an EMBL/GenBank/DDBJ whole genome shotgun (WGS) entry which is preliminary data.</text>
</comment>
<dbReference type="GO" id="GO:0016117">
    <property type="term" value="P:carotenoid biosynthetic process"/>
    <property type="evidence" value="ECO:0007669"/>
    <property type="project" value="UniProtKB-KW"/>
</dbReference>
<protein>
    <submittedName>
        <fullName evidence="9">C50 carotenoid epsilon cyclase</fullName>
    </submittedName>
</protein>
<dbReference type="OrthoDB" id="4774157at2"/>
<evidence type="ECO:0000256" key="6">
    <source>
        <dbReference type="ARBA" id="ARBA00023136"/>
    </source>
</evidence>
<evidence type="ECO:0000256" key="3">
    <source>
        <dbReference type="ARBA" id="ARBA00022692"/>
    </source>
</evidence>
<keyword evidence="5 8" id="KW-1133">Transmembrane helix</keyword>
<keyword evidence="3 8" id="KW-0812">Transmembrane</keyword>
<evidence type="ECO:0000256" key="4">
    <source>
        <dbReference type="ARBA" id="ARBA00022746"/>
    </source>
</evidence>
<dbReference type="PATRIC" id="fig|33881.3.peg.813"/>
<dbReference type="GO" id="GO:0045436">
    <property type="term" value="F:lycopene beta cyclase activity"/>
    <property type="evidence" value="ECO:0007669"/>
    <property type="project" value="UniProtKB-ARBA"/>
</dbReference>
<dbReference type="GO" id="GO:0016020">
    <property type="term" value="C:membrane"/>
    <property type="evidence" value="ECO:0007669"/>
    <property type="project" value="UniProtKB-SubCell"/>
</dbReference>
<keyword evidence="4" id="KW-0125">Carotenoid biosynthesis</keyword>
<keyword evidence="6 8" id="KW-0472">Membrane</keyword>
<comment type="subcellular location">
    <subcellularLocation>
        <location evidence="1">Membrane</location>
        <topology evidence="1">Multi-pass membrane protein</topology>
    </subcellularLocation>
</comment>
<dbReference type="AlphaFoldDB" id="A0A175S490"/>
<evidence type="ECO:0000256" key="5">
    <source>
        <dbReference type="ARBA" id="ARBA00022989"/>
    </source>
</evidence>
<gene>
    <name evidence="9" type="ORF">NS184_00575</name>
</gene>
<evidence type="ECO:0000313" key="9">
    <source>
        <dbReference type="EMBL" id="KTR11720.1"/>
    </source>
</evidence>
<comment type="pathway">
    <text evidence="2">Carotenoid biosynthesis.</text>
</comment>
<dbReference type="STRING" id="33881.NS184_00575"/>
<dbReference type="RefSeq" id="WP_058724196.1">
    <property type="nucleotide sequence ID" value="NZ_LDQC01000002.1"/>
</dbReference>
<evidence type="ECO:0000256" key="1">
    <source>
        <dbReference type="ARBA" id="ARBA00004141"/>
    </source>
</evidence>
<dbReference type="InterPro" id="IPR017825">
    <property type="entry name" value="Lycopene_cyclase_dom"/>
</dbReference>
<dbReference type="NCBIfam" id="TIGR03462">
    <property type="entry name" value="CarR_dom_SF"/>
    <property type="match status" value="1"/>
</dbReference>
<dbReference type="GO" id="GO:0016872">
    <property type="term" value="F:intramolecular lyase activity"/>
    <property type="evidence" value="ECO:0007669"/>
    <property type="project" value="InterPro"/>
</dbReference>
<evidence type="ECO:0000256" key="8">
    <source>
        <dbReference type="SAM" id="Phobius"/>
    </source>
</evidence>
<sequence>MPGLYLAGLVVSLVGMTVLDARFRLFFWKAPGRAAAVMAIGMVFFLVWDLAGVAAGIFFIGPQRVLTGLVVAPEVPLEEIFFLLLLCYTTMNAFGAVTPLVARALDRRRT</sequence>
<evidence type="ECO:0000256" key="7">
    <source>
        <dbReference type="ARBA" id="ARBA00023235"/>
    </source>
</evidence>
<feature type="transmembrane region" description="Helical" evidence="8">
    <location>
        <begin position="80"/>
        <end position="102"/>
    </location>
</feature>
<feature type="transmembrane region" description="Helical" evidence="8">
    <location>
        <begin position="35"/>
        <end position="60"/>
    </location>
</feature>
<feature type="transmembrane region" description="Helical" evidence="8">
    <location>
        <begin position="6"/>
        <end position="23"/>
    </location>
</feature>
<organism evidence="9 10">
    <name type="scientific">Curtobacterium luteum</name>
    <dbReference type="NCBI Taxonomy" id="33881"/>
    <lineage>
        <taxon>Bacteria</taxon>
        <taxon>Bacillati</taxon>
        <taxon>Actinomycetota</taxon>
        <taxon>Actinomycetes</taxon>
        <taxon>Micrococcales</taxon>
        <taxon>Microbacteriaceae</taxon>
        <taxon>Curtobacterium</taxon>
    </lineage>
</organism>
<accession>A0A175S490</accession>
<name>A0A175S490_9MICO</name>
<reference evidence="9 10" key="1">
    <citation type="journal article" date="2016" name="Front. Microbiol.">
        <title>Genomic Resource of Rice Seed Associated Bacteria.</title>
        <authorList>
            <person name="Midha S."/>
            <person name="Bansal K."/>
            <person name="Sharma S."/>
            <person name="Kumar N."/>
            <person name="Patil P.P."/>
            <person name="Chaudhry V."/>
            <person name="Patil P.B."/>
        </authorList>
    </citation>
    <scope>NUCLEOTIDE SEQUENCE [LARGE SCALE GENOMIC DNA]</scope>
    <source>
        <strain evidence="9 10">NS184</strain>
    </source>
</reference>
<evidence type="ECO:0000313" key="10">
    <source>
        <dbReference type="Proteomes" id="UP000078252"/>
    </source>
</evidence>
<proteinExistence type="predicted"/>
<evidence type="ECO:0000256" key="2">
    <source>
        <dbReference type="ARBA" id="ARBA00004829"/>
    </source>
</evidence>
<dbReference type="EMBL" id="LDQC01000002">
    <property type="protein sequence ID" value="KTR11720.1"/>
    <property type="molecule type" value="Genomic_DNA"/>
</dbReference>
<keyword evidence="7" id="KW-0413">Isomerase</keyword>